<proteinExistence type="predicted"/>
<comment type="caution">
    <text evidence="1">The sequence shown here is derived from an EMBL/GenBank/DDBJ whole genome shotgun (WGS) entry which is preliminary data.</text>
</comment>
<keyword evidence="2" id="KW-1185">Reference proteome</keyword>
<feature type="non-terminal residue" evidence="1">
    <location>
        <position position="1"/>
    </location>
</feature>
<gene>
    <name evidence="1" type="ORF">L9F63_012824</name>
</gene>
<sequence>MILQVWQRMERSKDNMKDLVKSFTSTGGPLHVFRNQQFRQWIATGDWLELLLHSTCWADILHFCAEEIRMSLKIADEFIAAVKAALCSSSMETAVFKRNPSVFSYHHDFRISE</sequence>
<dbReference type="Proteomes" id="UP001233999">
    <property type="component" value="Unassembled WGS sequence"/>
</dbReference>
<evidence type="ECO:0000313" key="1">
    <source>
        <dbReference type="EMBL" id="KAJ9596003.1"/>
    </source>
</evidence>
<dbReference type="AlphaFoldDB" id="A0AAD8ADM8"/>
<protein>
    <submittedName>
        <fullName evidence="1">Uncharacterized protein</fullName>
    </submittedName>
</protein>
<name>A0AAD8ADM8_DIPPU</name>
<accession>A0AAD8ADM8</accession>
<reference evidence="1" key="2">
    <citation type="submission" date="2023-05" db="EMBL/GenBank/DDBJ databases">
        <authorList>
            <person name="Fouks B."/>
        </authorList>
    </citation>
    <scope>NUCLEOTIDE SEQUENCE</scope>
    <source>
        <strain evidence="1">Stay&amp;Tobe</strain>
        <tissue evidence="1">Testes</tissue>
    </source>
</reference>
<dbReference type="EMBL" id="JASPKZ010002300">
    <property type="protein sequence ID" value="KAJ9596003.1"/>
    <property type="molecule type" value="Genomic_DNA"/>
</dbReference>
<reference evidence="1" key="1">
    <citation type="journal article" date="2023" name="IScience">
        <title>Live-bearing cockroach genome reveals convergent evolutionary mechanisms linked to viviparity in insects and beyond.</title>
        <authorList>
            <person name="Fouks B."/>
            <person name="Harrison M.C."/>
            <person name="Mikhailova A.A."/>
            <person name="Marchal E."/>
            <person name="English S."/>
            <person name="Carruthers M."/>
            <person name="Jennings E.C."/>
            <person name="Chiamaka E.L."/>
            <person name="Frigard R.A."/>
            <person name="Pippel M."/>
            <person name="Attardo G.M."/>
            <person name="Benoit J.B."/>
            <person name="Bornberg-Bauer E."/>
            <person name="Tobe S.S."/>
        </authorList>
    </citation>
    <scope>NUCLEOTIDE SEQUENCE</scope>
    <source>
        <strain evidence="1">Stay&amp;Tobe</strain>
    </source>
</reference>
<organism evidence="1 2">
    <name type="scientific">Diploptera punctata</name>
    <name type="common">Pacific beetle cockroach</name>
    <dbReference type="NCBI Taxonomy" id="6984"/>
    <lineage>
        <taxon>Eukaryota</taxon>
        <taxon>Metazoa</taxon>
        <taxon>Ecdysozoa</taxon>
        <taxon>Arthropoda</taxon>
        <taxon>Hexapoda</taxon>
        <taxon>Insecta</taxon>
        <taxon>Pterygota</taxon>
        <taxon>Neoptera</taxon>
        <taxon>Polyneoptera</taxon>
        <taxon>Dictyoptera</taxon>
        <taxon>Blattodea</taxon>
        <taxon>Blaberoidea</taxon>
        <taxon>Blaberidae</taxon>
        <taxon>Diplopterinae</taxon>
        <taxon>Diploptera</taxon>
    </lineage>
</organism>
<evidence type="ECO:0000313" key="2">
    <source>
        <dbReference type="Proteomes" id="UP001233999"/>
    </source>
</evidence>